<evidence type="ECO:0000256" key="1">
    <source>
        <dbReference type="SAM" id="Phobius"/>
    </source>
</evidence>
<dbReference type="InterPro" id="IPR015943">
    <property type="entry name" value="WD40/YVTN_repeat-like_dom_sf"/>
</dbReference>
<name>A0A4V6RYY8_9MICO</name>
<accession>A0A4V6RYY8</accession>
<dbReference type="InterPro" id="IPR011044">
    <property type="entry name" value="Quino_amine_DH_bsu"/>
</dbReference>
<evidence type="ECO:0000256" key="2">
    <source>
        <dbReference type="SAM" id="SignalP"/>
    </source>
</evidence>
<dbReference type="OrthoDB" id="614750at2"/>
<dbReference type="EMBL" id="SSSM01000006">
    <property type="protein sequence ID" value="THG28447.1"/>
    <property type="molecule type" value="Genomic_DNA"/>
</dbReference>
<evidence type="ECO:0000313" key="3">
    <source>
        <dbReference type="EMBL" id="THG28447.1"/>
    </source>
</evidence>
<dbReference type="RefSeq" id="WP_136428807.1">
    <property type="nucleotide sequence ID" value="NZ_SSSM01000006.1"/>
</dbReference>
<dbReference type="InterPro" id="IPR011964">
    <property type="entry name" value="YVTN_b-propeller_repeat"/>
</dbReference>
<feature type="signal peptide" evidence="2">
    <location>
        <begin position="1"/>
        <end position="19"/>
    </location>
</feature>
<feature type="chain" id="PRO_5038415213" evidence="2">
    <location>
        <begin position="20"/>
        <end position="402"/>
    </location>
</feature>
<dbReference type="Gene3D" id="2.130.10.10">
    <property type="entry name" value="YVTN repeat-like/Quinoprotein amine dehydrogenase"/>
    <property type="match status" value="2"/>
</dbReference>
<keyword evidence="2" id="KW-0732">Signal</keyword>
<keyword evidence="1" id="KW-1133">Transmembrane helix</keyword>
<dbReference type="InterPro" id="IPR051200">
    <property type="entry name" value="Host-pathogen_enzymatic-act"/>
</dbReference>
<reference evidence="3 4" key="1">
    <citation type="submission" date="2019-04" db="EMBL/GenBank/DDBJ databases">
        <authorList>
            <person name="Jiang L."/>
        </authorList>
    </citation>
    <scope>NUCLEOTIDE SEQUENCE [LARGE SCALE GENOMIC DNA]</scope>
    <source>
        <strain evidence="3 4">YIM 131853</strain>
    </source>
</reference>
<comment type="caution">
    <text evidence="3">The sequence shown here is derived from an EMBL/GenBank/DDBJ whole genome shotgun (WGS) entry which is preliminary data.</text>
</comment>
<dbReference type="NCBIfam" id="TIGR02276">
    <property type="entry name" value="beta_rpt_yvtn"/>
    <property type="match status" value="2"/>
</dbReference>
<organism evidence="3 4">
    <name type="scientific">Naasia lichenicola</name>
    <dbReference type="NCBI Taxonomy" id="2565933"/>
    <lineage>
        <taxon>Bacteria</taxon>
        <taxon>Bacillati</taxon>
        <taxon>Actinomycetota</taxon>
        <taxon>Actinomycetes</taxon>
        <taxon>Micrococcales</taxon>
        <taxon>Microbacteriaceae</taxon>
        <taxon>Naasia</taxon>
    </lineage>
</organism>
<feature type="transmembrane region" description="Helical" evidence="1">
    <location>
        <begin position="371"/>
        <end position="392"/>
    </location>
</feature>
<gene>
    <name evidence="3" type="ORF">E6C64_16590</name>
</gene>
<dbReference type="AlphaFoldDB" id="A0A4V6RYY8"/>
<dbReference type="Proteomes" id="UP000309133">
    <property type="component" value="Unassembled WGS sequence"/>
</dbReference>
<dbReference type="PANTHER" id="PTHR47197:SF3">
    <property type="entry name" value="DIHYDRO-HEME D1 DEHYDROGENASE"/>
    <property type="match status" value="1"/>
</dbReference>
<keyword evidence="1" id="KW-0472">Membrane</keyword>
<sequence>MRAVVTVPALLITIVGSMAIGLAPASASVVTPGPTVQVGSGAGSQPVGIAFNPTGTRAYVTLSGDSAVAIVDPATNQQIGTSIPVGHDPLSIAISADGLTAYTANYGSGTGSVSVITLSNNAVTTVPLPPTGTSSSGFFIALDPVAPKAYVADVGGTVQVFDTVTNTFAAPIAGAFSAPVAVAFTPDGAKAYVANYGTSNISVIDVASGAVTRTIPLSGRPYGVAISPDGNKAYASQANGGFITPIDVLTDTALPDIAAAASLQSVTFSPDGSRVYVPSPSGVVDVIDVSTNTLLPTIPVGAGARLLAFAPGGNFAYVGNTGAGTLSALAFAPDPVIAPQQTQIQTQNQTLTSVSADSSPVLASTGVDATALASAGGIGAAMLALGMAFIVMSRLSVRRRRS</sequence>
<keyword evidence="4" id="KW-1185">Reference proteome</keyword>
<dbReference type="PANTHER" id="PTHR47197">
    <property type="entry name" value="PROTEIN NIRF"/>
    <property type="match status" value="1"/>
</dbReference>
<keyword evidence="1" id="KW-0812">Transmembrane</keyword>
<proteinExistence type="predicted"/>
<evidence type="ECO:0000313" key="4">
    <source>
        <dbReference type="Proteomes" id="UP000309133"/>
    </source>
</evidence>
<dbReference type="SUPFAM" id="SSF50969">
    <property type="entry name" value="YVTN repeat-like/Quinoprotein amine dehydrogenase"/>
    <property type="match status" value="1"/>
</dbReference>
<protein>
    <submittedName>
        <fullName evidence="3">YncE family protein</fullName>
    </submittedName>
</protein>